<keyword evidence="3" id="KW-1185">Reference proteome</keyword>
<dbReference type="OrthoDB" id="201504at2759"/>
<dbReference type="EMBL" id="KV784379">
    <property type="protein sequence ID" value="OEU08660.1"/>
    <property type="molecule type" value="Genomic_DNA"/>
</dbReference>
<feature type="transmembrane region" description="Helical" evidence="1">
    <location>
        <begin position="198"/>
        <end position="217"/>
    </location>
</feature>
<keyword evidence="1" id="KW-0812">Transmembrane</keyword>
<proteinExistence type="predicted"/>
<gene>
    <name evidence="2" type="ORF">FRACYDRAFT_264507</name>
</gene>
<feature type="transmembrane region" description="Helical" evidence="1">
    <location>
        <begin position="224"/>
        <end position="245"/>
    </location>
</feature>
<dbReference type="InterPro" id="IPR010721">
    <property type="entry name" value="UstE-like"/>
</dbReference>
<dbReference type="PANTHER" id="PTHR32251">
    <property type="entry name" value="3-OXO-5-ALPHA-STEROID 4-DEHYDROGENASE"/>
    <property type="match status" value="1"/>
</dbReference>
<evidence type="ECO:0000313" key="2">
    <source>
        <dbReference type="EMBL" id="OEU08660.1"/>
    </source>
</evidence>
<accession>A0A1E7ERK3</accession>
<reference evidence="2 3" key="1">
    <citation type="submission" date="2016-09" db="EMBL/GenBank/DDBJ databases">
        <title>Extensive genetic diversity and differential bi-allelic expression allows diatom success in the polar Southern Ocean.</title>
        <authorList>
            <consortium name="DOE Joint Genome Institute"/>
            <person name="Mock T."/>
            <person name="Otillar R.P."/>
            <person name="Strauss J."/>
            <person name="Dupont C."/>
            <person name="Frickenhaus S."/>
            <person name="Maumus F."/>
            <person name="Mcmullan M."/>
            <person name="Sanges R."/>
            <person name="Schmutz J."/>
            <person name="Toseland A."/>
            <person name="Valas R."/>
            <person name="Veluchamy A."/>
            <person name="Ward B.J."/>
            <person name="Allen A."/>
            <person name="Barry K."/>
            <person name="Falciatore A."/>
            <person name="Ferrante M."/>
            <person name="Fortunato A.E."/>
            <person name="Gloeckner G."/>
            <person name="Gruber A."/>
            <person name="Hipkin R."/>
            <person name="Janech M."/>
            <person name="Kroth P."/>
            <person name="Leese F."/>
            <person name="Lindquist E."/>
            <person name="Lyon B.R."/>
            <person name="Martin J."/>
            <person name="Mayer C."/>
            <person name="Parker M."/>
            <person name="Quesneville H."/>
            <person name="Raymond J."/>
            <person name="Uhlig C."/>
            <person name="Valentin K.U."/>
            <person name="Worden A.Z."/>
            <person name="Armbrust E.V."/>
            <person name="Bowler C."/>
            <person name="Green B."/>
            <person name="Moulton V."/>
            <person name="Van Oosterhout C."/>
            <person name="Grigoriev I."/>
        </authorList>
    </citation>
    <scope>NUCLEOTIDE SEQUENCE [LARGE SCALE GENOMIC DNA]</scope>
    <source>
        <strain evidence="2 3">CCMP1102</strain>
    </source>
</reference>
<sequence length="327" mass="36888">MIDAFFLNAAIITFSIQFSGFIVAAILQTEIFYDILGGINFLVLAALAAVASGGGGGGAVAGTTPTNNTIFIILFAISRGWLLLFLAWRAHDRKGDSRFDGVRNVPSRFFIFWMVQGLWVYCISTPLLLVVVVSSNGYSTNSTNSSSLWLNILLLSGMLLSILVEIISDITKSIWVANGRIGGFCTNGLWYISRHPNYAGEIFTWIFAALYSVVFSLQNQNEFSLSIPSVILIASISPLFTIHILCNTPATGVWNAEGKNLKRYYEDKDKEIGTRYSMYRMSTPPLYPNLIELFIPYKQLPMSIKRWFYFEWKRYEYNKNDDENKKQ</sequence>
<evidence type="ECO:0000313" key="3">
    <source>
        <dbReference type="Proteomes" id="UP000095751"/>
    </source>
</evidence>
<feature type="transmembrane region" description="Helical" evidence="1">
    <location>
        <begin position="69"/>
        <end position="88"/>
    </location>
</feature>
<keyword evidence="1" id="KW-0472">Membrane</keyword>
<dbReference type="Gene3D" id="1.20.120.1630">
    <property type="match status" value="1"/>
</dbReference>
<dbReference type="Proteomes" id="UP000095751">
    <property type="component" value="Unassembled WGS sequence"/>
</dbReference>
<organism evidence="2 3">
    <name type="scientific">Fragilariopsis cylindrus CCMP1102</name>
    <dbReference type="NCBI Taxonomy" id="635003"/>
    <lineage>
        <taxon>Eukaryota</taxon>
        <taxon>Sar</taxon>
        <taxon>Stramenopiles</taxon>
        <taxon>Ochrophyta</taxon>
        <taxon>Bacillariophyta</taxon>
        <taxon>Bacillariophyceae</taxon>
        <taxon>Bacillariophycidae</taxon>
        <taxon>Bacillariales</taxon>
        <taxon>Bacillariaceae</taxon>
        <taxon>Fragilariopsis</taxon>
    </lineage>
</organism>
<feature type="transmembrane region" description="Helical" evidence="1">
    <location>
        <begin position="109"/>
        <end position="133"/>
    </location>
</feature>
<dbReference type="KEGG" id="fcy:FRACYDRAFT_264507"/>
<feature type="transmembrane region" description="Helical" evidence="1">
    <location>
        <begin position="39"/>
        <end position="63"/>
    </location>
</feature>
<dbReference type="AlphaFoldDB" id="A0A1E7ERK3"/>
<protein>
    <recommendedName>
        <fullName evidence="4">Steroid 5-alpha reductase C-terminal domain-containing protein</fullName>
    </recommendedName>
</protein>
<evidence type="ECO:0008006" key="4">
    <source>
        <dbReference type="Google" id="ProtNLM"/>
    </source>
</evidence>
<dbReference type="GO" id="GO:0016020">
    <property type="term" value="C:membrane"/>
    <property type="evidence" value="ECO:0007669"/>
    <property type="project" value="TreeGrafter"/>
</dbReference>
<dbReference type="PANTHER" id="PTHR32251:SF15">
    <property type="entry name" value="3-OXO-5-ALPHA-STEROID 4-DEHYDROGENASE (DUF1295)"/>
    <property type="match status" value="1"/>
</dbReference>
<dbReference type="Pfam" id="PF06966">
    <property type="entry name" value="DUF1295"/>
    <property type="match status" value="1"/>
</dbReference>
<evidence type="ECO:0000256" key="1">
    <source>
        <dbReference type="SAM" id="Phobius"/>
    </source>
</evidence>
<dbReference type="InParanoid" id="A0A1E7ERK3"/>
<name>A0A1E7ERK3_9STRA</name>
<keyword evidence="1" id="KW-1133">Transmembrane helix</keyword>
<feature type="transmembrane region" description="Helical" evidence="1">
    <location>
        <begin position="148"/>
        <end position="167"/>
    </location>
</feature>
<feature type="transmembrane region" description="Helical" evidence="1">
    <location>
        <begin position="6"/>
        <end position="27"/>
    </location>
</feature>